<evidence type="ECO:0000313" key="2">
    <source>
        <dbReference type="Proteomes" id="UP000254282"/>
    </source>
</evidence>
<proteinExistence type="predicted"/>
<evidence type="ECO:0000313" key="1">
    <source>
        <dbReference type="EMBL" id="SUX46391.1"/>
    </source>
</evidence>
<dbReference type="RefSeq" id="WP_115620131.1">
    <property type="nucleotide sequence ID" value="NZ_UFVR01000004.1"/>
</dbReference>
<sequence length="165" mass="19301">MNKINLQKQTCYKINLPSECDLDKALGEYIDFNMFNNISKIIDSFSFDSEKYDNLHLSDYVDKYNLDKSLIFFYTSMKNLTIGKLSVKQKIILSIIENIKHDCLIISLEALSERTRLYLISISYLLTNYQGSKTFIFLDFSTLKIAYERIEVKTLEPSWIETSVN</sequence>
<reference evidence="1 2" key="1">
    <citation type="submission" date="2018-06" db="EMBL/GenBank/DDBJ databases">
        <authorList>
            <consortium name="Pathogen Informatics"/>
            <person name="Doyle S."/>
        </authorList>
    </citation>
    <scope>NUCLEOTIDE SEQUENCE [LARGE SCALE GENOMIC DNA]</scope>
    <source>
        <strain evidence="1 2">NCTC13532</strain>
    </source>
</reference>
<accession>A0A381FIN2</accession>
<dbReference type="AlphaFoldDB" id="A0A381FIN2"/>
<name>A0A381FIN2_9FLAO</name>
<protein>
    <submittedName>
        <fullName evidence="1">Uncharacterized protein</fullName>
    </submittedName>
</protein>
<dbReference type="Proteomes" id="UP000254282">
    <property type="component" value="Unassembled WGS sequence"/>
</dbReference>
<dbReference type="EMBL" id="UFVR01000004">
    <property type="protein sequence ID" value="SUX46391.1"/>
    <property type="molecule type" value="Genomic_DNA"/>
</dbReference>
<organism evidence="1 2">
    <name type="scientific">Chryseobacterium indoltheticum</name>
    <dbReference type="NCBI Taxonomy" id="254"/>
    <lineage>
        <taxon>Bacteria</taxon>
        <taxon>Pseudomonadati</taxon>
        <taxon>Bacteroidota</taxon>
        <taxon>Flavobacteriia</taxon>
        <taxon>Flavobacteriales</taxon>
        <taxon>Weeksellaceae</taxon>
        <taxon>Chryseobacterium group</taxon>
        <taxon>Chryseobacterium</taxon>
    </lineage>
</organism>
<gene>
    <name evidence="1" type="ORF">NCTC13532_01924</name>
</gene>